<dbReference type="RefSeq" id="XP_073903990.1">
    <property type="nucleotide sequence ID" value="XM_074047889.1"/>
</dbReference>
<reference evidence="2" key="1">
    <citation type="submission" date="2025-08" db="UniProtKB">
        <authorList>
            <consortium name="RefSeq"/>
        </authorList>
    </citation>
    <scope>IDENTIFICATION</scope>
</reference>
<dbReference type="Proteomes" id="UP001732720">
    <property type="component" value="Chromosome 1"/>
</dbReference>
<name>A0AC58KGE4_CASCN</name>
<protein>
    <submittedName>
        <fullName evidence="2">Steroid transmembrane transporter SLC22A24-like isoform X3</fullName>
    </submittedName>
</protein>
<sequence>MAFQDLLDQVGSLGKFQILQMTFLITYSVGVNPYIVLENFTAAIPGHRCWIQILDNDTVSDNDTGNLTKDALLKISIPLDINLKPEKCNHFIHPQWQLLHLNRTFSNLSEPDTEPCLDGWEYDQSSFLSTIVTEWDLVCESQSLTLLTKFLFMAGILMGSILYGCLTDRFGRKLIIICCLLQLDIINTGAVFAPTFIVYSSLCFFAGMSAADLLTTITEWTMPKFQAMGTTLIVCAAGLGQIILGGLAFAFRNWYTLQLVVSIPVFFLLISTRWLAESARWLIITNKPQAGLKELRRAAHMNGMKNSRDTNHRVSIVEIFTSMVKFITGFTIAKLWKQPRCPTTDEWIKKMWYLYTMEFYATMKKNEMLSFAGKWMELENIILSEVSLAQKTKNHMLSLICGH</sequence>
<evidence type="ECO:0000313" key="2">
    <source>
        <dbReference type="RefSeq" id="XP_073903990.1"/>
    </source>
</evidence>
<evidence type="ECO:0000313" key="1">
    <source>
        <dbReference type="Proteomes" id="UP001732720"/>
    </source>
</evidence>
<organism evidence="1 2">
    <name type="scientific">Castor canadensis</name>
    <name type="common">American beaver</name>
    <dbReference type="NCBI Taxonomy" id="51338"/>
    <lineage>
        <taxon>Eukaryota</taxon>
        <taxon>Metazoa</taxon>
        <taxon>Chordata</taxon>
        <taxon>Craniata</taxon>
        <taxon>Vertebrata</taxon>
        <taxon>Euteleostomi</taxon>
        <taxon>Mammalia</taxon>
        <taxon>Eutheria</taxon>
        <taxon>Euarchontoglires</taxon>
        <taxon>Glires</taxon>
        <taxon>Rodentia</taxon>
        <taxon>Castorimorpha</taxon>
        <taxon>Castoridae</taxon>
        <taxon>Castor</taxon>
    </lineage>
</organism>
<keyword evidence="1" id="KW-1185">Reference proteome</keyword>
<proteinExistence type="predicted"/>
<accession>A0AC58KGE4</accession>
<gene>
    <name evidence="2" type="primary">LOC141413906</name>
</gene>